<feature type="compositionally biased region" description="Pro residues" evidence="1">
    <location>
        <begin position="191"/>
        <end position="201"/>
    </location>
</feature>
<protein>
    <recommendedName>
        <fullName evidence="5">Protein BIG1</fullName>
    </recommendedName>
</protein>
<gene>
    <name evidence="3" type="ORF">MVES_000589</name>
</gene>
<dbReference type="OrthoDB" id="3359821at2759"/>
<dbReference type="EMBL" id="KZ454987">
    <property type="protein sequence ID" value="PKI85515.1"/>
    <property type="molecule type" value="Genomic_DNA"/>
</dbReference>
<feature type="region of interest" description="Disordered" evidence="1">
    <location>
        <begin position="181"/>
        <end position="201"/>
    </location>
</feature>
<dbReference type="AlphaFoldDB" id="A0A2N1JG57"/>
<feature type="transmembrane region" description="Helical" evidence="2">
    <location>
        <begin position="217"/>
        <end position="237"/>
    </location>
</feature>
<organism evidence="3 4">
    <name type="scientific">Malassezia vespertilionis</name>
    <dbReference type="NCBI Taxonomy" id="2020962"/>
    <lineage>
        <taxon>Eukaryota</taxon>
        <taxon>Fungi</taxon>
        <taxon>Dikarya</taxon>
        <taxon>Basidiomycota</taxon>
        <taxon>Ustilaginomycotina</taxon>
        <taxon>Malasseziomycetes</taxon>
        <taxon>Malasseziales</taxon>
        <taxon>Malasseziaceae</taxon>
        <taxon>Malassezia</taxon>
    </lineage>
</organism>
<feature type="compositionally biased region" description="Polar residues" evidence="1">
    <location>
        <begin position="241"/>
        <end position="254"/>
    </location>
</feature>
<keyword evidence="4" id="KW-1185">Reference proteome</keyword>
<dbReference type="Proteomes" id="UP000232875">
    <property type="component" value="Unassembled WGS sequence"/>
</dbReference>
<feature type="region of interest" description="Disordered" evidence="1">
    <location>
        <begin position="241"/>
        <end position="260"/>
    </location>
</feature>
<evidence type="ECO:0008006" key="5">
    <source>
        <dbReference type="Google" id="ProtNLM"/>
    </source>
</evidence>
<sequence length="260" mass="27934">MAFMSPRASKNVLRAPSAEALAERSPAVSAEHIVKRMTHHSGPNGTPELCDLDAIVHVQVDDLDHTTFASLGGRGSDALQKRVLLTPYQIAFQEVDQETKTVSDTLKAAVLSFCSSVSGAPWRTSTDLGDTDADARTLYSVVASDLQASQSEIAAQLADLENAYPEHVVIVSAAAPGLARRSMEARQAQPGEPPRSAPFQPPAKFFERYQVFSTETVLSIGIAVFLLFFTTVGVSMISSTQVPDKLGSSSTNVTQEKKRQ</sequence>
<evidence type="ECO:0000256" key="1">
    <source>
        <dbReference type="SAM" id="MobiDB-lite"/>
    </source>
</evidence>
<proteinExistence type="predicted"/>
<keyword evidence="2" id="KW-0812">Transmembrane</keyword>
<evidence type="ECO:0000313" key="3">
    <source>
        <dbReference type="EMBL" id="PKI85515.1"/>
    </source>
</evidence>
<name>A0A2N1JG57_9BASI</name>
<reference evidence="3 4" key="1">
    <citation type="submission" date="2017-10" db="EMBL/GenBank/DDBJ databases">
        <title>A novel species of cold-tolerant Malassezia isolated from bats.</title>
        <authorList>
            <person name="Lorch J.M."/>
            <person name="Palmer J.M."/>
            <person name="Vanderwolf K.J."/>
            <person name="Schmidt K.Z."/>
            <person name="Verant M.L."/>
            <person name="Weller T.J."/>
            <person name="Blehert D.S."/>
        </authorList>
    </citation>
    <scope>NUCLEOTIDE SEQUENCE [LARGE SCALE GENOMIC DNA]</scope>
    <source>
        <strain evidence="3 4">NWHC:44797-103</strain>
    </source>
</reference>
<evidence type="ECO:0000256" key="2">
    <source>
        <dbReference type="SAM" id="Phobius"/>
    </source>
</evidence>
<accession>A0A2N1JG57</accession>
<evidence type="ECO:0000313" key="4">
    <source>
        <dbReference type="Proteomes" id="UP000232875"/>
    </source>
</evidence>
<keyword evidence="2" id="KW-1133">Transmembrane helix</keyword>
<keyword evidence="2" id="KW-0472">Membrane</keyword>